<dbReference type="InterPro" id="IPR035808">
    <property type="entry name" value="Ribosomal_uL30_euk_arc"/>
</dbReference>
<dbReference type="FunFam" id="3.30.1390.20:FF:000003">
    <property type="entry name" value="60S ribosomal protein L7"/>
    <property type="match status" value="1"/>
</dbReference>
<dbReference type="GO" id="GO:0003723">
    <property type="term" value="F:RNA binding"/>
    <property type="evidence" value="ECO:0007669"/>
    <property type="project" value="InterPro"/>
</dbReference>
<name>A0A507FGR0_9FUNG</name>
<dbReference type="NCBIfam" id="TIGR01310">
    <property type="entry name" value="uL30_euk"/>
    <property type="match status" value="1"/>
</dbReference>
<dbReference type="AlphaFoldDB" id="A0A507FGR0"/>
<feature type="domain" description="Large ribosomal subunit protein uL30-like ferredoxin-like fold" evidence="4">
    <location>
        <begin position="125"/>
        <end position="175"/>
    </location>
</feature>
<dbReference type="InterPro" id="IPR036919">
    <property type="entry name" value="Ribo_uL30_ferredoxin-like_sf"/>
</dbReference>
<evidence type="ECO:0000313" key="6">
    <source>
        <dbReference type="EMBL" id="TPX75559.1"/>
    </source>
</evidence>
<comment type="caution">
    <text evidence="6">The sequence shown here is derived from an EMBL/GenBank/DDBJ whole genome shotgun (WGS) entry which is preliminary data.</text>
</comment>
<evidence type="ECO:0008006" key="8">
    <source>
        <dbReference type="Google" id="ProtNLM"/>
    </source>
</evidence>
<protein>
    <recommendedName>
        <fullName evidence="8">Ribosomal protein L30 ferredoxin-like fold domain-containing protein</fullName>
    </recommendedName>
</protein>
<dbReference type="InterPro" id="IPR012988">
    <property type="entry name" value="Ribosomal_uL30_N_euk"/>
</dbReference>
<dbReference type="InterPro" id="IPR039699">
    <property type="entry name" value="Ribosomal_uL30"/>
</dbReference>
<dbReference type="GO" id="GO:0022625">
    <property type="term" value="C:cytosolic large ribosomal subunit"/>
    <property type="evidence" value="ECO:0007669"/>
    <property type="project" value="TreeGrafter"/>
</dbReference>
<organism evidence="6 7">
    <name type="scientific">Chytriomyces confervae</name>
    <dbReference type="NCBI Taxonomy" id="246404"/>
    <lineage>
        <taxon>Eukaryota</taxon>
        <taxon>Fungi</taxon>
        <taxon>Fungi incertae sedis</taxon>
        <taxon>Chytridiomycota</taxon>
        <taxon>Chytridiomycota incertae sedis</taxon>
        <taxon>Chytridiomycetes</taxon>
        <taxon>Chytridiales</taxon>
        <taxon>Chytriomycetaceae</taxon>
        <taxon>Chytriomyces</taxon>
    </lineage>
</organism>
<feature type="domain" description="Large ribosomal subunit protein uL30 N-terminal eukaryotes" evidence="5">
    <location>
        <begin position="49"/>
        <end position="120"/>
    </location>
</feature>
<dbReference type="Proteomes" id="UP000320333">
    <property type="component" value="Unassembled WGS sequence"/>
</dbReference>
<dbReference type="InterPro" id="IPR016082">
    <property type="entry name" value="Ribosomal_uL30_ferredoxin-like"/>
</dbReference>
<dbReference type="PANTHER" id="PTHR11524:SF16">
    <property type="entry name" value="LARGE RIBOSOMAL SUBUNIT PROTEIN UL30"/>
    <property type="match status" value="1"/>
</dbReference>
<sequence>MSKPNGVGGVENPHSYSYFERLHPYLPARLLCRPRSASPAKPAKKVVTVPESVLKKRKTLEKINADRAAKAVIAKKDAKNKRQVIFKRAESYVKEYRSKERDEIRLKRAAKANNSFYVPAEAKLAFVVRIKGINKLAPKPRKILQLLRLTKINAGVFVKLNKATLQMLQWVSPYIAWGYPNLKTTRELIYKRAFAKVDKQRIPIHDNSVVETTLGKYGVICIEDIIHEIFTVGPNFKQVNNFLWPFALSNPTGGFRGKKVRHFTEGGECGNREDKINELVQRMN</sequence>
<accession>A0A507FGR0</accession>
<dbReference type="CDD" id="cd01657">
    <property type="entry name" value="Ribosomal_L7_archeal_euk"/>
    <property type="match status" value="1"/>
</dbReference>
<evidence type="ECO:0000256" key="2">
    <source>
        <dbReference type="ARBA" id="ARBA00022980"/>
    </source>
</evidence>
<dbReference type="InterPro" id="IPR005998">
    <property type="entry name" value="Ribosomal_uL30_euk"/>
</dbReference>
<keyword evidence="3" id="KW-0687">Ribonucleoprotein</keyword>
<dbReference type="PANTHER" id="PTHR11524">
    <property type="entry name" value="60S RIBOSOMAL PROTEIN L7"/>
    <property type="match status" value="1"/>
</dbReference>
<dbReference type="EMBL" id="QEAP01000077">
    <property type="protein sequence ID" value="TPX75559.1"/>
    <property type="molecule type" value="Genomic_DNA"/>
</dbReference>
<comment type="similarity">
    <text evidence="1">Belongs to the universal ribosomal protein uL30 family.</text>
</comment>
<dbReference type="FunFam" id="3.30.1390.20:FF:000002">
    <property type="entry name" value="60S ribosomal protein L7"/>
    <property type="match status" value="1"/>
</dbReference>
<dbReference type="Pfam" id="PF00327">
    <property type="entry name" value="Ribosomal_L30"/>
    <property type="match status" value="1"/>
</dbReference>
<keyword evidence="2" id="KW-0689">Ribosomal protein</keyword>
<dbReference type="GO" id="GO:0000463">
    <property type="term" value="P:maturation of LSU-rRNA from tricistronic rRNA transcript (SSU-rRNA, 5.8S rRNA, LSU-rRNA)"/>
    <property type="evidence" value="ECO:0007669"/>
    <property type="project" value="TreeGrafter"/>
</dbReference>
<evidence type="ECO:0000259" key="5">
    <source>
        <dbReference type="Pfam" id="PF08079"/>
    </source>
</evidence>
<evidence type="ECO:0000313" key="7">
    <source>
        <dbReference type="Proteomes" id="UP000320333"/>
    </source>
</evidence>
<evidence type="ECO:0000256" key="1">
    <source>
        <dbReference type="ARBA" id="ARBA00007594"/>
    </source>
</evidence>
<evidence type="ECO:0000259" key="4">
    <source>
        <dbReference type="Pfam" id="PF00327"/>
    </source>
</evidence>
<dbReference type="OrthoDB" id="28644at2759"/>
<gene>
    <name evidence="6" type="ORF">CcCBS67573_g03178</name>
</gene>
<keyword evidence="7" id="KW-1185">Reference proteome</keyword>
<proteinExistence type="inferred from homology"/>
<dbReference type="STRING" id="246404.A0A507FGR0"/>
<dbReference type="Gene3D" id="3.30.1390.20">
    <property type="entry name" value="Ribosomal protein L30, ferredoxin-like fold domain"/>
    <property type="match status" value="1"/>
</dbReference>
<dbReference type="Pfam" id="PF08079">
    <property type="entry name" value="Ribosomal_L30_N"/>
    <property type="match status" value="1"/>
</dbReference>
<dbReference type="GO" id="GO:0003735">
    <property type="term" value="F:structural constituent of ribosome"/>
    <property type="evidence" value="ECO:0007669"/>
    <property type="project" value="TreeGrafter"/>
</dbReference>
<dbReference type="SUPFAM" id="SSF55129">
    <property type="entry name" value="Ribosomal protein L30p/L7e"/>
    <property type="match status" value="1"/>
</dbReference>
<evidence type="ECO:0000256" key="3">
    <source>
        <dbReference type="ARBA" id="ARBA00023274"/>
    </source>
</evidence>
<reference evidence="6 7" key="1">
    <citation type="journal article" date="2019" name="Sci. Rep.">
        <title>Comparative genomics of chytrid fungi reveal insights into the obligate biotrophic and pathogenic lifestyle of Synchytrium endobioticum.</title>
        <authorList>
            <person name="van de Vossenberg B.T.L.H."/>
            <person name="Warris S."/>
            <person name="Nguyen H.D.T."/>
            <person name="van Gent-Pelzer M.P.E."/>
            <person name="Joly D.L."/>
            <person name="van de Geest H.C."/>
            <person name="Bonants P.J.M."/>
            <person name="Smith D.S."/>
            <person name="Levesque C.A."/>
            <person name="van der Lee T.A.J."/>
        </authorList>
    </citation>
    <scope>NUCLEOTIDE SEQUENCE [LARGE SCALE GENOMIC DNA]</scope>
    <source>
        <strain evidence="6 7">CBS 675.73</strain>
    </source>
</reference>